<evidence type="ECO:0000313" key="1">
    <source>
        <dbReference type="EMBL" id="RCK22330.1"/>
    </source>
</evidence>
<name>A0A367VDM6_9PROT</name>
<dbReference type="Proteomes" id="UP000253061">
    <property type="component" value="Unassembled WGS sequence"/>
</dbReference>
<organism evidence="1 2">
    <name type="scientific">Thalassospira profundimaris</name>
    <dbReference type="NCBI Taxonomy" id="502049"/>
    <lineage>
        <taxon>Bacteria</taxon>
        <taxon>Pseudomonadati</taxon>
        <taxon>Pseudomonadota</taxon>
        <taxon>Alphaproteobacteria</taxon>
        <taxon>Rhodospirillales</taxon>
        <taxon>Thalassospiraceae</taxon>
        <taxon>Thalassospira</taxon>
    </lineage>
</organism>
<comment type="caution">
    <text evidence="1">The sequence shown here is derived from an EMBL/GenBank/DDBJ whole genome shotgun (WGS) entry which is preliminary data.</text>
</comment>
<accession>A0A367VDM6</accession>
<dbReference type="AlphaFoldDB" id="A0A367VDM6"/>
<gene>
    <name evidence="1" type="ORF">TH6_11750</name>
</gene>
<dbReference type="EMBL" id="JPWB01000004">
    <property type="protein sequence ID" value="RCK22330.1"/>
    <property type="molecule type" value="Genomic_DNA"/>
</dbReference>
<evidence type="ECO:0008006" key="3">
    <source>
        <dbReference type="Google" id="ProtNLM"/>
    </source>
</evidence>
<sequence>MPAQFTNGSLAATTNVAPVSGVTIWRWLVLFSRKWALAYKVARDAEMLRNAPREVLEDIGIDRKDVAFVCEHGHLPR</sequence>
<proteinExistence type="predicted"/>
<reference evidence="1 2" key="1">
    <citation type="submission" date="2014-07" db="EMBL/GenBank/DDBJ databases">
        <title>Draft genome sequence of Thalassospira profundimaris R8-17.</title>
        <authorList>
            <person name="Lai Q."/>
            <person name="Shao Z."/>
        </authorList>
    </citation>
    <scope>NUCLEOTIDE SEQUENCE [LARGE SCALE GENOMIC DNA]</scope>
    <source>
        <strain evidence="1 2">R8-17</strain>
    </source>
</reference>
<protein>
    <recommendedName>
        <fullName evidence="3">DUF1127 domain-containing protein</fullName>
    </recommendedName>
</protein>
<dbReference type="RefSeq" id="WP_062955802.1">
    <property type="nucleotide sequence ID" value="NZ_JPWB01000004.1"/>
</dbReference>
<evidence type="ECO:0000313" key="2">
    <source>
        <dbReference type="Proteomes" id="UP000253061"/>
    </source>
</evidence>